<dbReference type="InterPro" id="IPR005804">
    <property type="entry name" value="FA_desaturase_dom"/>
</dbReference>
<evidence type="ECO:0000259" key="2">
    <source>
        <dbReference type="Pfam" id="PF00487"/>
    </source>
</evidence>
<dbReference type="Pfam" id="PF00487">
    <property type="entry name" value="FA_desaturase"/>
    <property type="match status" value="1"/>
</dbReference>
<reference evidence="3" key="1">
    <citation type="submission" date="2011-06" db="EMBL/GenBank/DDBJ databases">
        <title>Cloning and characterization of a novel delta12-fatty acid desaturase gene from Antarctic Ice Algae Chlamydomonas sp. ICE-L.</title>
        <authorList>
            <person name="Liu S."/>
            <person name="Liu C."/>
            <person name="Wu G."/>
            <person name="Cong B."/>
            <person name="Huang X."/>
        </authorList>
    </citation>
    <scope>NUCLEOTIDE SEQUENCE</scope>
    <source>
        <strain evidence="3">ICE-L</strain>
    </source>
</reference>
<evidence type="ECO:0000256" key="1">
    <source>
        <dbReference type="SAM" id="Phobius"/>
    </source>
</evidence>
<keyword evidence="1" id="KW-0472">Membrane</keyword>
<dbReference type="AlphaFoldDB" id="G1ESZ6"/>
<keyword evidence="1" id="KW-1133">Transmembrane helix</keyword>
<evidence type="ECO:0000313" key="3">
    <source>
        <dbReference type="EMBL" id="AEK76074.1"/>
    </source>
</evidence>
<feature type="transmembrane region" description="Helical" evidence="1">
    <location>
        <begin position="125"/>
        <end position="144"/>
    </location>
</feature>
<keyword evidence="1" id="KW-0812">Transmembrane</keyword>
<dbReference type="EMBL" id="JN127366">
    <property type="protein sequence ID" value="AEK76074.1"/>
    <property type="molecule type" value="mRNA"/>
</dbReference>
<accession>G1ESZ6</accession>
<dbReference type="InterPro" id="IPR012171">
    <property type="entry name" value="Fatty_acid_desaturase"/>
</dbReference>
<dbReference type="CDD" id="cd03507">
    <property type="entry name" value="Delta12-FADS-like"/>
    <property type="match status" value="1"/>
</dbReference>
<feature type="transmembrane region" description="Helical" evidence="1">
    <location>
        <begin position="282"/>
        <end position="300"/>
    </location>
</feature>
<organism evidence="3">
    <name type="scientific">Chlamydomonas sp. ICE-L</name>
    <dbReference type="NCBI Taxonomy" id="309537"/>
    <lineage>
        <taxon>Eukaryota</taxon>
        <taxon>Viridiplantae</taxon>
        <taxon>Chlorophyta</taxon>
        <taxon>core chlorophytes</taxon>
        <taxon>Chlorophyceae</taxon>
        <taxon>CS clade</taxon>
        <taxon>Chlamydomonadales</taxon>
        <taxon>Chlamydomonadaceae</taxon>
        <taxon>Chlamydomonas</taxon>
    </lineage>
</organism>
<proteinExistence type="evidence at transcript level"/>
<dbReference type="PANTHER" id="PTHR32100">
    <property type="entry name" value="OMEGA-6 FATTY ACID DESATURASE, CHLOROPLASTIC"/>
    <property type="match status" value="1"/>
</dbReference>
<dbReference type="GO" id="GO:0006629">
    <property type="term" value="P:lipid metabolic process"/>
    <property type="evidence" value="ECO:0007669"/>
    <property type="project" value="InterPro"/>
</dbReference>
<feature type="transmembrane region" description="Helical" evidence="1">
    <location>
        <begin position="253"/>
        <end position="276"/>
    </location>
</feature>
<sequence>MAISMQKMGGSLLQVQRKAVSSPAGLRPSLNGKSSMLRTMTKANAFTIPASMNDLTDAERHQLAKDLGYTKIGKELPSTVTLNEVVRSMPAEVFEIDHTKAWLSALTSIVSMSASLYLISIAPWYLLPIAWFIAGTAFTGWFVVGHDAGHRSFHKNNLVEDIVGTFFFAPLLFPFEPWRIKHNHHHAHTNKLIEDTAWHPITEDVTKDWNATAAGLFRFFLGTPLKCFASIGHWAIWHFNLGLYKENQKPRVIVSWLACAAFAFTALPALVYYTGWVGLVKFWLMPWLGYHFWMSTFTMIHHTAPHIPFKEAKDWNAAQAQLAGTVHCNFPGWIEFLCHDINVHVPHHVSSKIPWYNLRKATDSLRENWGEYMTECDFNWRIMKNIWLELHLYDEDQNYKSFDFKKPEPFFTLQRKIYPNAV</sequence>
<name>G1ESZ6_9CHLO</name>
<protein>
    <submittedName>
        <fullName evidence="3">Chloroplast delta-12 fatty acid desaturase</fullName>
    </submittedName>
</protein>
<dbReference type="GO" id="GO:0016491">
    <property type="term" value="F:oxidoreductase activity"/>
    <property type="evidence" value="ECO:0007669"/>
    <property type="project" value="InterPro"/>
</dbReference>
<feature type="domain" description="Fatty acid desaturase" evidence="2">
    <location>
        <begin position="123"/>
        <end position="373"/>
    </location>
</feature>